<dbReference type="OrthoDB" id="3941731at2759"/>
<dbReference type="PANTHER" id="PTHR37534:SF20">
    <property type="entry name" value="PRO1A C6 ZINK-FINGER PROTEIN"/>
    <property type="match status" value="1"/>
</dbReference>
<feature type="region of interest" description="Disordered" evidence="3">
    <location>
        <begin position="201"/>
        <end position="225"/>
    </location>
</feature>
<keyword evidence="6" id="KW-1185">Reference proteome</keyword>
<dbReference type="GO" id="GO:0000981">
    <property type="term" value="F:DNA-binding transcription factor activity, RNA polymerase II-specific"/>
    <property type="evidence" value="ECO:0007669"/>
    <property type="project" value="InterPro"/>
</dbReference>
<gene>
    <name evidence="5" type="ORF">AUEXF2481DRAFT_45076</name>
</gene>
<dbReference type="HOGENOM" id="CLU_019313_1_0_1"/>
<feature type="domain" description="Zn(2)-C6 fungal-type" evidence="4">
    <location>
        <begin position="10"/>
        <end position="38"/>
    </location>
</feature>
<dbReference type="PROSITE" id="PS00463">
    <property type="entry name" value="ZN2_CY6_FUNGAL_1"/>
    <property type="match status" value="1"/>
</dbReference>
<sequence length="605" mass="67446">MSTIKRSTTGCWTCRARRKKCDENGMPCSTCQSLCLPCYGYGERPDWLDGAKLEKAQMENFKMVVKCNKSRRCRQVSNVSFPDVDTATAAKNVSAEAPVDTVAELDIMVDFAKDLEWSNQRYDCAEFDFNLGHCSIPLDSVQISSTQTPSVPPGIIDAALRIRECAVGHPEFGIFDTSVDDMMIIMAPKDVPNKSTDLLTPLSDLSRAPSSPPISSRDSSDRRTELRAPALSVSSLVLSGLSADDQSTWQYYTKTIFPSMFQFLLQDTSQQICAHTMQPELESCLCLQQIIPYVKRFQASELIRFGLKGPADLNAGKESRALEPAPWKHNNLSPACLVHVILAQILLGENGWSNIFEYLSQNVSVQGIDQSWSFSVQVLSLLEVLASTVTGKAPNFASNHLGLIDNSDMLGCVTGVERWLLHCLIRVINLRTWKQEQLSKASLSVTELIATALSIDDDLKQGRVRNEPGRELGDRVRSAFMKVFEAASAVFLQCTLSGSRPEIVEIQRKVMMTIEALNDLPQAALLRRLTWPVCIAASMAIVPAQQEFFRRLHAKVNMVWGPDENICRALRVAFECWRLREHSPAGRTCDWLDGMKSLDCFLLLF</sequence>
<accession>A0A074Y3J7</accession>
<dbReference type="CDD" id="cd00067">
    <property type="entry name" value="GAL4"/>
    <property type="match status" value="1"/>
</dbReference>
<evidence type="ECO:0000256" key="2">
    <source>
        <dbReference type="ARBA" id="ARBA00023242"/>
    </source>
</evidence>
<dbReference type="Pfam" id="PF11951">
    <property type="entry name" value="Fungal_trans_2"/>
    <property type="match status" value="1"/>
</dbReference>
<dbReference type="SMART" id="SM00066">
    <property type="entry name" value="GAL4"/>
    <property type="match status" value="1"/>
</dbReference>
<dbReference type="PANTHER" id="PTHR37534">
    <property type="entry name" value="TRANSCRIPTIONAL ACTIVATOR PROTEIN UGA3"/>
    <property type="match status" value="1"/>
</dbReference>
<protein>
    <recommendedName>
        <fullName evidence="4">Zn(2)-C6 fungal-type domain-containing protein</fullName>
    </recommendedName>
</protein>
<dbReference type="InParanoid" id="A0A074Y3J7"/>
<dbReference type="STRING" id="1043005.A0A074Y3J7"/>
<dbReference type="EMBL" id="KL584790">
    <property type="protein sequence ID" value="KEQ90514.1"/>
    <property type="molecule type" value="Genomic_DNA"/>
</dbReference>
<feature type="compositionally biased region" description="Low complexity" evidence="3">
    <location>
        <begin position="201"/>
        <end position="217"/>
    </location>
</feature>
<reference evidence="5 6" key="1">
    <citation type="journal article" date="2014" name="BMC Genomics">
        <title>Genome sequencing of four Aureobasidium pullulans varieties: biotechnological potential, stress tolerance, and description of new species.</title>
        <authorList>
            <person name="Gostin Ar C."/>
            <person name="Ohm R.A."/>
            <person name="Kogej T."/>
            <person name="Sonjak S."/>
            <person name="Turk M."/>
            <person name="Zajc J."/>
            <person name="Zalar P."/>
            <person name="Grube M."/>
            <person name="Sun H."/>
            <person name="Han J."/>
            <person name="Sharma A."/>
            <person name="Chiniquy J."/>
            <person name="Ngan C.Y."/>
            <person name="Lipzen A."/>
            <person name="Barry K."/>
            <person name="Grigoriev I.V."/>
            <person name="Gunde-Cimerman N."/>
        </authorList>
    </citation>
    <scope>NUCLEOTIDE SEQUENCE [LARGE SCALE GENOMIC DNA]</scope>
    <source>
        <strain evidence="5 6">EXF-2481</strain>
    </source>
</reference>
<dbReference type="Proteomes" id="UP000030641">
    <property type="component" value="Unassembled WGS sequence"/>
</dbReference>
<proteinExistence type="predicted"/>
<dbReference type="AlphaFoldDB" id="A0A074Y3J7"/>
<dbReference type="GeneID" id="25367850"/>
<organism evidence="5 6">
    <name type="scientific">Aureobasidium subglaciale (strain EXF-2481)</name>
    <name type="common">Aureobasidium pullulans var. subglaciale</name>
    <dbReference type="NCBI Taxonomy" id="1043005"/>
    <lineage>
        <taxon>Eukaryota</taxon>
        <taxon>Fungi</taxon>
        <taxon>Dikarya</taxon>
        <taxon>Ascomycota</taxon>
        <taxon>Pezizomycotina</taxon>
        <taxon>Dothideomycetes</taxon>
        <taxon>Dothideomycetidae</taxon>
        <taxon>Dothideales</taxon>
        <taxon>Saccotheciaceae</taxon>
        <taxon>Aureobasidium</taxon>
    </lineage>
</organism>
<dbReference type="PROSITE" id="PS50048">
    <property type="entry name" value="ZN2_CY6_FUNGAL_2"/>
    <property type="match status" value="1"/>
</dbReference>
<comment type="subcellular location">
    <subcellularLocation>
        <location evidence="1">Nucleus</location>
    </subcellularLocation>
</comment>
<evidence type="ECO:0000259" key="4">
    <source>
        <dbReference type="PROSITE" id="PS50048"/>
    </source>
</evidence>
<dbReference type="SUPFAM" id="SSF57701">
    <property type="entry name" value="Zn2/Cys6 DNA-binding domain"/>
    <property type="match status" value="1"/>
</dbReference>
<evidence type="ECO:0000313" key="6">
    <source>
        <dbReference type="Proteomes" id="UP000030641"/>
    </source>
</evidence>
<dbReference type="RefSeq" id="XP_013338969.1">
    <property type="nucleotide sequence ID" value="XM_013483515.1"/>
</dbReference>
<dbReference type="Pfam" id="PF00172">
    <property type="entry name" value="Zn_clus"/>
    <property type="match status" value="1"/>
</dbReference>
<evidence type="ECO:0000256" key="1">
    <source>
        <dbReference type="ARBA" id="ARBA00004123"/>
    </source>
</evidence>
<dbReference type="OMA" id="FFEGGHN"/>
<dbReference type="GO" id="GO:0005634">
    <property type="term" value="C:nucleus"/>
    <property type="evidence" value="ECO:0007669"/>
    <property type="project" value="UniProtKB-SubCell"/>
</dbReference>
<evidence type="ECO:0000313" key="5">
    <source>
        <dbReference type="EMBL" id="KEQ90514.1"/>
    </source>
</evidence>
<name>A0A074Y3J7_AURSE</name>
<dbReference type="InterPro" id="IPR021858">
    <property type="entry name" value="Fun_TF"/>
</dbReference>
<dbReference type="InterPro" id="IPR001138">
    <property type="entry name" value="Zn2Cys6_DnaBD"/>
</dbReference>
<dbReference type="GO" id="GO:0008270">
    <property type="term" value="F:zinc ion binding"/>
    <property type="evidence" value="ECO:0007669"/>
    <property type="project" value="InterPro"/>
</dbReference>
<dbReference type="InterPro" id="IPR036864">
    <property type="entry name" value="Zn2-C6_fun-type_DNA-bd_sf"/>
</dbReference>
<keyword evidence="2" id="KW-0539">Nucleus</keyword>
<evidence type="ECO:0000256" key="3">
    <source>
        <dbReference type="SAM" id="MobiDB-lite"/>
    </source>
</evidence>